<sequence length="102" mass="11592">MIALHHRLPFTMRRPWSILLLCLLPALPAAAADRAPQPQVTTQHDQGRTIREYRIDHQLYALEIISDGKTLILIDHDGDGNFQRTDTREGPPPIPPWVIGKK</sequence>
<dbReference type="Pfam" id="PF11191">
    <property type="entry name" value="DUF2782"/>
    <property type="match status" value="1"/>
</dbReference>
<evidence type="ECO:0000256" key="1">
    <source>
        <dbReference type="SAM" id="MobiDB-lite"/>
    </source>
</evidence>
<dbReference type="KEGG" id="kuy:FY550_02470"/>
<dbReference type="Proteomes" id="UP000322553">
    <property type="component" value="Chromosome"/>
</dbReference>
<evidence type="ECO:0000313" key="3">
    <source>
        <dbReference type="EMBL" id="QEL10104.1"/>
    </source>
</evidence>
<keyword evidence="2" id="KW-0732">Signal</keyword>
<feature type="signal peptide" evidence="2">
    <location>
        <begin position="1"/>
        <end position="31"/>
    </location>
</feature>
<proteinExistence type="predicted"/>
<protein>
    <submittedName>
        <fullName evidence="3">DUF2782 domain-containing protein</fullName>
    </submittedName>
</protein>
<dbReference type="Gene3D" id="2.20.130.30">
    <property type="entry name" value="Protein of unknown function DUF2782"/>
    <property type="match status" value="1"/>
</dbReference>
<evidence type="ECO:0000313" key="4">
    <source>
        <dbReference type="Proteomes" id="UP000322553"/>
    </source>
</evidence>
<evidence type="ECO:0000256" key="2">
    <source>
        <dbReference type="SAM" id="SignalP"/>
    </source>
</evidence>
<gene>
    <name evidence="3" type="ORF">FY550_02470</name>
</gene>
<dbReference type="RefSeq" id="WP_084388277.1">
    <property type="nucleotide sequence ID" value="NZ_CP043420.1"/>
</dbReference>
<organism evidence="3 4">
    <name type="scientific">Kushneria phosphatilytica</name>
    <dbReference type="NCBI Taxonomy" id="657387"/>
    <lineage>
        <taxon>Bacteria</taxon>
        <taxon>Pseudomonadati</taxon>
        <taxon>Pseudomonadota</taxon>
        <taxon>Gammaproteobacteria</taxon>
        <taxon>Oceanospirillales</taxon>
        <taxon>Halomonadaceae</taxon>
        <taxon>Kushneria</taxon>
    </lineage>
</organism>
<keyword evidence="4" id="KW-1185">Reference proteome</keyword>
<reference evidence="3 4" key="1">
    <citation type="submission" date="2019-08" db="EMBL/GenBank/DDBJ databases">
        <title>Complete genome sequence of Kushneria sp. YCWA18, a halophilic phosphate-solubilizing bacterium isolated from Daqiao saltern in China.</title>
        <authorList>
            <person name="Du G.-X."/>
            <person name="Qu L.-Y."/>
        </authorList>
    </citation>
    <scope>NUCLEOTIDE SEQUENCE [LARGE SCALE GENOMIC DNA]</scope>
    <source>
        <strain evidence="3 4">YCWA18</strain>
    </source>
</reference>
<dbReference type="EMBL" id="CP043420">
    <property type="protein sequence ID" value="QEL10104.1"/>
    <property type="molecule type" value="Genomic_DNA"/>
</dbReference>
<accession>A0A5C0ZW51</accession>
<dbReference type="InterPro" id="IPR021357">
    <property type="entry name" value="DUF2782"/>
</dbReference>
<dbReference type="AlphaFoldDB" id="A0A5C0ZW51"/>
<dbReference type="OrthoDB" id="5296182at2"/>
<name>A0A5C0ZW51_9GAMM</name>
<feature type="region of interest" description="Disordered" evidence="1">
    <location>
        <begin position="82"/>
        <end position="102"/>
    </location>
</feature>
<feature type="chain" id="PRO_5022981757" evidence="2">
    <location>
        <begin position="32"/>
        <end position="102"/>
    </location>
</feature>